<dbReference type="InterPro" id="IPR002125">
    <property type="entry name" value="CMP_dCMP_dom"/>
</dbReference>
<gene>
    <name evidence="20" type="ordered locus">Desru_1706</name>
</gene>
<keyword evidence="6 15" id="KW-0686">Riboflavin biosynthesis</keyword>
<comment type="catalytic activity">
    <reaction evidence="13 15">
        <text>5-amino-6-(5-phospho-D-ribitylamino)uracil + NADP(+) = 5-amino-6-(5-phospho-D-ribosylamino)uracil + NADPH + H(+)</text>
        <dbReference type="Rhea" id="RHEA:17845"/>
        <dbReference type="ChEBI" id="CHEBI:15378"/>
        <dbReference type="ChEBI" id="CHEBI:57783"/>
        <dbReference type="ChEBI" id="CHEBI:58349"/>
        <dbReference type="ChEBI" id="CHEBI:58421"/>
        <dbReference type="ChEBI" id="CHEBI:58453"/>
        <dbReference type="EC" id="1.1.1.193"/>
    </reaction>
</comment>
<dbReference type="NCBIfam" id="TIGR00227">
    <property type="entry name" value="ribD_Cterm"/>
    <property type="match status" value="1"/>
</dbReference>
<feature type="binding site" evidence="17">
    <location>
        <position position="226"/>
    </location>
    <ligand>
        <name>NADP(+)</name>
        <dbReference type="ChEBI" id="CHEBI:58349"/>
    </ligand>
</feature>
<feature type="binding site" evidence="18">
    <location>
        <position position="78"/>
    </location>
    <ligand>
        <name>Zn(2+)</name>
        <dbReference type="ChEBI" id="CHEBI:29105"/>
        <note>catalytic</note>
    </ligand>
</feature>
<comment type="similarity">
    <text evidence="5 15">In the C-terminal section; belongs to the HTP reductase family.</text>
</comment>
<accession>F6DSX6</accession>
<evidence type="ECO:0000256" key="12">
    <source>
        <dbReference type="ARBA" id="ARBA00023268"/>
    </source>
</evidence>
<dbReference type="InterPro" id="IPR016192">
    <property type="entry name" value="APOBEC/CMP_deaminase_Zn-bd"/>
</dbReference>
<feature type="binding site" evidence="17">
    <location>
        <position position="187"/>
    </location>
    <ligand>
        <name>substrate</name>
    </ligand>
</feature>
<dbReference type="Pfam" id="PF01872">
    <property type="entry name" value="RibD_C"/>
    <property type="match status" value="1"/>
</dbReference>
<dbReference type="SUPFAM" id="SSF53927">
    <property type="entry name" value="Cytidine deaminase-like"/>
    <property type="match status" value="1"/>
</dbReference>
<dbReference type="GO" id="GO:0050661">
    <property type="term" value="F:NADP binding"/>
    <property type="evidence" value="ECO:0007669"/>
    <property type="project" value="InterPro"/>
</dbReference>
<evidence type="ECO:0000256" key="17">
    <source>
        <dbReference type="PIRSR" id="PIRSR006769-2"/>
    </source>
</evidence>
<feature type="active site" description="Proton donor" evidence="16">
    <location>
        <position position="55"/>
    </location>
</feature>
<dbReference type="InterPro" id="IPR002734">
    <property type="entry name" value="RibDG_C"/>
</dbReference>
<comment type="cofactor">
    <cofactor evidence="15 18">
        <name>Zn(2+)</name>
        <dbReference type="ChEBI" id="CHEBI:29105"/>
    </cofactor>
    <text evidence="15 18">Binds 1 zinc ion.</text>
</comment>
<feature type="binding site" evidence="17">
    <location>
        <position position="298"/>
    </location>
    <ligand>
        <name>substrate</name>
    </ligand>
</feature>
<dbReference type="InterPro" id="IPR011549">
    <property type="entry name" value="RibD_C"/>
</dbReference>
<keyword evidence="11 15" id="KW-0560">Oxidoreductase</keyword>
<dbReference type="eggNOG" id="COG0117">
    <property type="taxonomic scope" value="Bacteria"/>
</dbReference>
<evidence type="ECO:0000256" key="13">
    <source>
        <dbReference type="ARBA" id="ARBA00049861"/>
    </source>
</evidence>
<evidence type="ECO:0000256" key="7">
    <source>
        <dbReference type="ARBA" id="ARBA00022723"/>
    </source>
</evidence>
<dbReference type="NCBIfam" id="TIGR00326">
    <property type="entry name" value="eubact_ribD"/>
    <property type="match status" value="1"/>
</dbReference>
<dbReference type="SUPFAM" id="SSF53597">
    <property type="entry name" value="Dihydrofolate reductase-like"/>
    <property type="match status" value="1"/>
</dbReference>
<dbReference type="InterPro" id="IPR016193">
    <property type="entry name" value="Cytidine_deaminase-like"/>
</dbReference>
<feature type="binding site" evidence="17">
    <location>
        <begin position="300"/>
        <end position="306"/>
    </location>
    <ligand>
        <name>NADP(+)</name>
        <dbReference type="ChEBI" id="CHEBI:58349"/>
    </ligand>
</feature>
<dbReference type="PIRSF" id="PIRSF006769">
    <property type="entry name" value="RibD"/>
    <property type="match status" value="1"/>
</dbReference>
<reference evidence="21" key="1">
    <citation type="submission" date="2011-05" db="EMBL/GenBank/DDBJ databases">
        <title>Complete sequence of Desulfotomaculum ruminis DSM 2154.</title>
        <authorList>
            <person name="Lucas S."/>
            <person name="Copeland A."/>
            <person name="Lapidus A."/>
            <person name="Cheng J.-F."/>
            <person name="Goodwin L."/>
            <person name="Pitluck S."/>
            <person name="Lu M."/>
            <person name="Detter J.C."/>
            <person name="Han C."/>
            <person name="Tapia R."/>
            <person name="Land M."/>
            <person name="Hauser L."/>
            <person name="Kyrpides N."/>
            <person name="Ivanova N."/>
            <person name="Mikhailova N."/>
            <person name="Pagani I."/>
            <person name="Stams A.J.M."/>
            <person name="Plugge C.M."/>
            <person name="Muyzer G."/>
            <person name="Kuever J."/>
            <person name="Parshina S.N."/>
            <person name="Ivanova A.E."/>
            <person name="Nazina T.N."/>
            <person name="Brambilla E."/>
            <person name="Spring S."/>
            <person name="Klenk H.-P."/>
            <person name="Woyke T."/>
        </authorList>
    </citation>
    <scope>NUCLEOTIDE SEQUENCE [LARGE SCALE GENOMIC DNA]</scope>
    <source>
        <strain evidence="21">ATCC 23193 / DSM 2154 / NCIB 8452 / DL</strain>
    </source>
</reference>
<evidence type="ECO:0000256" key="5">
    <source>
        <dbReference type="ARBA" id="ARBA00007417"/>
    </source>
</evidence>
<dbReference type="AlphaFoldDB" id="F6DSX6"/>
<evidence type="ECO:0000313" key="21">
    <source>
        <dbReference type="Proteomes" id="UP000009234"/>
    </source>
</evidence>
<feature type="binding site" evidence="17">
    <location>
        <position position="171"/>
    </location>
    <ligand>
        <name>substrate</name>
    </ligand>
</feature>
<dbReference type="CDD" id="cd01284">
    <property type="entry name" value="Riboflavin_deaminase-reductase"/>
    <property type="match status" value="1"/>
</dbReference>
<dbReference type="InterPro" id="IPR004794">
    <property type="entry name" value="Eubact_RibD"/>
</dbReference>
<dbReference type="Gene3D" id="3.40.430.10">
    <property type="entry name" value="Dihydrofolate Reductase, subunit A"/>
    <property type="match status" value="1"/>
</dbReference>
<name>F6DSX6_DESRL</name>
<comment type="function">
    <text evidence="1 15">Converts 2,5-diamino-6-(ribosylamino)-4(3h)-pyrimidinone 5'-phosphate into 5-amino-6-(ribosylamino)-2,4(1h,3h)-pyrimidinedione 5'-phosphate.</text>
</comment>
<comment type="pathway">
    <text evidence="2 15">Cofactor biosynthesis; riboflavin biosynthesis; 5-amino-6-(D-ribitylamino)uracil from GTP: step 2/4.</text>
</comment>
<feature type="binding site" evidence="17">
    <location>
        <position position="207"/>
    </location>
    <ligand>
        <name>substrate</name>
    </ligand>
</feature>
<dbReference type="InterPro" id="IPR050765">
    <property type="entry name" value="Riboflavin_Biosynth_HTPR"/>
</dbReference>
<dbReference type="GO" id="GO:0008703">
    <property type="term" value="F:5-amino-6-(5-phosphoribosylamino)uracil reductase activity"/>
    <property type="evidence" value="ECO:0007669"/>
    <property type="project" value="UniProtKB-EC"/>
</dbReference>
<dbReference type="PROSITE" id="PS00903">
    <property type="entry name" value="CYT_DCMP_DEAMINASES_1"/>
    <property type="match status" value="1"/>
</dbReference>
<dbReference type="KEGG" id="dru:Desru_1706"/>
<dbReference type="UniPathway" id="UPA00275">
    <property type="reaction ID" value="UER00401"/>
</dbReference>
<dbReference type="Pfam" id="PF00383">
    <property type="entry name" value="dCMP_cyt_deam_1"/>
    <property type="match status" value="1"/>
</dbReference>
<dbReference type="PROSITE" id="PS51747">
    <property type="entry name" value="CYT_DCMP_DEAMINASES_2"/>
    <property type="match status" value="1"/>
</dbReference>
<evidence type="ECO:0000256" key="8">
    <source>
        <dbReference type="ARBA" id="ARBA00022801"/>
    </source>
</evidence>
<evidence type="ECO:0000313" key="20">
    <source>
        <dbReference type="EMBL" id="AEG59970.1"/>
    </source>
</evidence>
<dbReference type="PANTHER" id="PTHR38011">
    <property type="entry name" value="DIHYDROFOLATE REDUCTASE FAMILY PROTEIN (AFU_ORTHOLOGUE AFUA_8G06820)"/>
    <property type="match status" value="1"/>
</dbReference>
<evidence type="ECO:0000259" key="19">
    <source>
        <dbReference type="PROSITE" id="PS51747"/>
    </source>
</evidence>
<organism evidence="20 21">
    <name type="scientific">Desulforamulus ruminis (strain ATCC 23193 / DSM 2154 / NCIMB 8452 / DL)</name>
    <name type="common">Desulfotomaculum ruminis</name>
    <dbReference type="NCBI Taxonomy" id="696281"/>
    <lineage>
        <taxon>Bacteria</taxon>
        <taxon>Bacillati</taxon>
        <taxon>Bacillota</taxon>
        <taxon>Clostridia</taxon>
        <taxon>Eubacteriales</taxon>
        <taxon>Peptococcaceae</taxon>
        <taxon>Desulforamulus</taxon>
    </lineage>
</organism>
<keyword evidence="7 15" id="KW-0479">Metal-binding</keyword>
<reference evidence="20 21" key="2">
    <citation type="journal article" date="2012" name="Stand. Genomic Sci.">
        <title>Complete genome sequence of the sulfate-reducing firmicute Desulfotomaculum ruminis type strain (DL(T)).</title>
        <authorList>
            <person name="Spring S."/>
            <person name="Visser M."/>
            <person name="Lu M."/>
            <person name="Copeland A."/>
            <person name="Lapidus A."/>
            <person name="Lucas S."/>
            <person name="Cheng J.F."/>
            <person name="Han C."/>
            <person name="Tapia R."/>
            <person name="Goodwin L.A."/>
            <person name="Pitluck S."/>
            <person name="Ivanova N."/>
            <person name="Land M."/>
            <person name="Hauser L."/>
            <person name="Larimer F."/>
            <person name="Rohde M."/>
            <person name="Goker M."/>
            <person name="Detter J.C."/>
            <person name="Kyrpides N.C."/>
            <person name="Woyke T."/>
            <person name="Schaap P.J."/>
            <person name="Plugge C.M."/>
            <person name="Muyzer G."/>
            <person name="Kuever J."/>
            <person name="Pereira I.A."/>
            <person name="Parshina S.N."/>
            <person name="Bernier-Latmani R."/>
            <person name="Stams A.J."/>
            <person name="Klenk H.P."/>
        </authorList>
    </citation>
    <scope>NUCLEOTIDE SEQUENCE [LARGE SCALE GENOMIC DNA]</scope>
    <source>
        <strain evidence="21">ATCC 23193 / DSM 2154 / NCIB 8452 / DL</strain>
    </source>
</reference>
<evidence type="ECO:0000256" key="18">
    <source>
        <dbReference type="PIRSR" id="PIRSR006769-3"/>
    </source>
</evidence>
<keyword evidence="9 15" id="KW-0862">Zinc</keyword>
<keyword evidence="12" id="KW-0511">Multifunctional enzyme</keyword>
<protein>
    <recommendedName>
        <fullName evidence="15">Riboflavin biosynthesis protein RibD</fullName>
    </recommendedName>
    <domain>
        <recommendedName>
            <fullName evidence="15">Diaminohydroxyphosphoribosylaminopyrimidine deaminase</fullName>
            <shortName evidence="15">DRAP deaminase</shortName>
            <ecNumber evidence="15">3.5.4.26</ecNumber>
        </recommendedName>
        <alternativeName>
            <fullName evidence="15">Riboflavin-specific deaminase</fullName>
        </alternativeName>
    </domain>
    <domain>
        <recommendedName>
            <fullName evidence="15">5-amino-6-(5-phosphoribosylamino)uracil reductase</fullName>
            <ecNumber evidence="15">1.1.1.193</ecNumber>
        </recommendedName>
        <alternativeName>
            <fullName evidence="15">HTP reductase</fullName>
        </alternativeName>
    </domain>
</protein>
<dbReference type="eggNOG" id="COG1985">
    <property type="taxonomic scope" value="Bacteria"/>
</dbReference>
<comment type="catalytic activity">
    <reaction evidence="14 15">
        <text>2,5-diamino-6-hydroxy-4-(5-phosphoribosylamino)-pyrimidine + H2O + H(+) = 5-amino-6-(5-phospho-D-ribosylamino)uracil + NH4(+)</text>
        <dbReference type="Rhea" id="RHEA:21868"/>
        <dbReference type="ChEBI" id="CHEBI:15377"/>
        <dbReference type="ChEBI" id="CHEBI:15378"/>
        <dbReference type="ChEBI" id="CHEBI:28938"/>
        <dbReference type="ChEBI" id="CHEBI:58453"/>
        <dbReference type="ChEBI" id="CHEBI:58614"/>
        <dbReference type="EC" id="3.5.4.26"/>
    </reaction>
</comment>
<evidence type="ECO:0000256" key="11">
    <source>
        <dbReference type="ARBA" id="ARBA00023002"/>
    </source>
</evidence>
<dbReference type="GO" id="GO:0008270">
    <property type="term" value="F:zinc ion binding"/>
    <property type="evidence" value="ECO:0007669"/>
    <property type="project" value="InterPro"/>
</dbReference>
<dbReference type="GO" id="GO:0009231">
    <property type="term" value="P:riboflavin biosynthetic process"/>
    <property type="evidence" value="ECO:0007669"/>
    <property type="project" value="UniProtKB-UniPathway"/>
</dbReference>
<proteinExistence type="inferred from homology"/>
<evidence type="ECO:0000256" key="16">
    <source>
        <dbReference type="PIRSR" id="PIRSR006769-1"/>
    </source>
</evidence>
<feature type="binding site" evidence="18">
    <location>
        <position position="87"/>
    </location>
    <ligand>
        <name>Zn(2+)</name>
        <dbReference type="ChEBI" id="CHEBI:29105"/>
        <note>catalytic</note>
    </ligand>
</feature>
<feature type="binding site" evidence="18">
    <location>
        <position position="53"/>
    </location>
    <ligand>
        <name>Zn(2+)</name>
        <dbReference type="ChEBI" id="CHEBI:29105"/>
        <note>catalytic</note>
    </ligand>
</feature>
<dbReference type="Gene3D" id="3.40.140.10">
    <property type="entry name" value="Cytidine Deaminase, domain 2"/>
    <property type="match status" value="1"/>
</dbReference>
<evidence type="ECO:0000256" key="9">
    <source>
        <dbReference type="ARBA" id="ARBA00022833"/>
    </source>
</evidence>
<comment type="similarity">
    <text evidence="4 15">In the N-terminal section; belongs to the cytidine and deoxycytidylate deaminase family.</text>
</comment>
<dbReference type="InterPro" id="IPR024072">
    <property type="entry name" value="DHFR-like_dom_sf"/>
</dbReference>
<evidence type="ECO:0000256" key="14">
    <source>
        <dbReference type="ARBA" id="ARBA00049886"/>
    </source>
</evidence>
<dbReference type="EC" id="3.5.4.26" evidence="15"/>
<feature type="domain" description="CMP/dCMP-type deaminase" evidence="19">
    <location>
        <begin position="4"/>
        <end position="126"/>
    </location>
</feature>
<dbReference type="FunFam" id="3.40.140.10:FF:000025">
    <property type="entry name" value="Riboflavin biosynthesis protein RibD"/>
    <property type="match status" value="1"/>
</dbReference>
<dbReference type="GO" id="GO:0008835">
    <property type="term" value="F:diaminohydroxyphosphoribosylaminopyrimidine deaminase activity"/>
    <property type="evidence" value="ECO:0007669"/>
    <property type="project" value="UniProtKB-EC"/>
</dbReference>
<dbReference type="PANTHER" id="PTHR38011:SF7">
    <property type="entry name" value="2,5-DIAMINO-6-RIBOSYLAMINO-4(3H)-PYRIMIDINONE 5'-PHOSPHATE REDUCTASE"/>
    <property type="match status" value="1"/>
</dbReference>
<evidence type="ECO:0000256" key="3">
    <source>
        <dbReference type="ARBA" id="ARBA00004910"/>
    </source>
</evidence>
<keyword evidence="8 15" id="KW-0378">Hydrolase</keyword>
<feature type="binding site" evidence="17">
    <location>
        <position position="199"/>
    </location>
    <ligand>
        <name>NADP(+)</name>
        <dbReference type="ChEBI" id="CHEBI:58349"/>
    </ligand>
</feature>
<sequence length="377" mass="39666">MEAGTDSHYMQMALELAARARGRTSPNPLVGAVIVKEGQVIGKGFHAKAGGAHAEVVALMEAGEQARDATLYVTLEPCCHYGRTGPCTEAVIKAGIKRVVAAMTDPNPLVAGKGLEVLKKAGVEVKAGVLEQEAMHLNEAFIKYITTKRPFVILKSATSLDGKIATAGGESQWITGKAAREQGHWLRDRVDAILVGVNTILADDPSLTTRLPEGRGKDPVRIVVDSLARTPTAAKVLLQESAAHTMIATTEAAPVERRASLMAAGAEVLVVPGPGPRVDLVKLMELLGEKQITQILIEGGGKLNGSALAAGIVDKVVWFIAPKIIGGDSAPGAIRGDGVQALKDATQLYDVSVQCLEGDFAFTGYTSKRGERISLLE</sequence>
<dbReference type="HOGENOM" id="CLU_036590_1_2_9"/>
<evidence type="ECO:0000256" key="2">
    <source>
        <dbReference type="ARBA" id="ARBA00004882"/>
    </source>
</evidence>
<feature type="binding site" evidence="17">
    <location>
        <position position="157"/>
    </location>
    <ligand>
        <name>NADP(+)</name>
        <dbReference type="ChEBI" id="CHEBI:58349"/>
    </ligand>
</feature>
<evidence type="ECO:0000256" key="15">
    <source>
        <dbReference type="PIRNR" id="PIRNR006769"/>
    </source>
</evidence>
<dbReference type="Proteomes" id="UP000009234">
    <property type="component" value="Chromosome"/>
</dbReference>
<dbReference type="STRING" id="696281.Desru_1706"/>
<feature type="binding site" evidence="17">
    <location>
        <position position="173"/>
    </location>
    <ligand>
        <name>NADP(+)</name>
        <dbReference type="ChEBI" id="CHEBI:58349"/>
    </ligand>
</feature>
<feature type="binding site" evidence="17">
    <location>
        <position position="210"/>
    </location>
    <ligand>
        <name>substrate</name>
    </ligand>
</feature>
<feature type="binding site" evidence="17">
    <location>
        <position position="203"/>
    </location>
    <ligand>
        <name>substrate</name>
    </ligand>
</feature>
<keyword evidence="21" id="KW-1185">Reference proteome</keyword>
<evidence type="ECO:0000256" key="1">
    <source>
        <dbReference type="ARBA" id="ARBA00002151"/>
    </source>
</evidence>
<dbReference type="EMBL" id="CP002780">
    <property type="protein sequence ID" value="AEG59970.1"/>
    <property type="molecule type" value="Genomic_DNA"/>
</dbReference>
<evidence type="ECO:0000256" key="10">
    <source>
        <dbReference type="ARBA" id="ARBA00022857"/>
    </source>
</evidence>
<evidence type="ECO:0000256" key="4">
    <source>
        <dbReference type="ARBA" id="ARBA00005259"/>
    </source>
</evidence>
<dbReference type="EC" id="1.1.1.193" evidence="15"/>
<comment type="pathway">
    <text evidence="3 15">Cofactor biosynthesis; riboflavin biosynthesis; 5-amino-6-(D-ribitylamino)uracil from GTP: step 3/4.</text>
</comment>
<evidence type="ECO:0000256" key="6">
    <source>
        <dbReference type="ARBA" id="ARBA00022619"/>
    </source>
</evidence>
<keyword evidence="10 15" id="KW-0521">NADP</keyword>